<dbReference type="Proteomes" id="UP001160301">
    <property type="component" value="Unassembled WGS sequence"/>
</dbReference>
<comment type="caution">
    <text evidence="1">The sequence shown here is derived from an EMBL/GenBank/DDBJ whole genome shotgun (WGS) entry which is preliminary data.</text>
</comment>
<reference evidence="1 2" key="1">
    <citation type="submission" date="2023-04" db="EMBL/GenBank/DDBJ databases">
        <title>The genome sequence of Polyangium sorediatum DSM14670.</title>
        <authorList>
            <person name="Zhang X."/>
        </authorList>
    </citation>
    <scope>NUCLEOTIDE SEQUENCE [LARGE SCALE GENOMIC DNA]</scope>
    <source>
        <strain evidence="1 2">DSM 14670</strain>
    </source>
</reference>
<evidence type="ECO:0008006" key="3">
    <source>
        <dbReference type="Google" id="ProtNLM"/>
    </source>
</evidence>
<name>A0ABT6P2Z1_9BACT</name>
<evidence type="ECO:0000313" key="1">
    <source>
        <dbReference type="EMBL" id="MDI1434919.1"/>
    </source>
</evidence>
<protein>
    <recommendedName>
        <fullName evidence="3">CopG family transcriptional regulator</fullName>
    </recommendedName>
</protein>
<dbReference type="EMBL" id="JARZHI010000049">
    <property type="protein sequence ID" value="MDI1434919.1"/>
    <property type="molecule type" value="Genomic_DNA"/>
</dbReference>
<proteinExistence type="predicted"/>
<dbReference type="RefSeq" id="WP_136971436.1">
    <property type="nucleotide sequence ID" value="NZ_JARZHI010000049.1"/>
</dbReference>
<evidence type="ECO:0000313" key="2">
    <source>
        <dbReference type="Proteomes" id="UP001160301"/>
    </source>
</evidence>
<keyword evidence="2" id="KW-1185">Reference proteome</keyword>
<organism evidence="1 2">
    <name type="scientific">Polyangium sorediatum</name>
    <dbReference type="NCBI Taxonomy" id="889274"/>
    <lineage>
        <taxon>Bacteria</taxon>
        <taxon>Pseudomonadati</taxon>
        <taxon>Myxococcota</taxon>
        <taxon>Polyangia</taxon>
        <taxon>Polyangiales</taxon>
        <taxon>Polyangiaceae</taxon>
        <taxon>Polyangium</taxon>
    </lineage>
</organism>
<sequence length="79" mass="9260">MAESTRRQLKVDVPPEMKVQLKHEAVELDIPLKQYFRRILDYRLPWDVMNKIDERAKLEGLNGPAYLLKVLKQAGVLDK</sequence>
<gene>
    <name evidence="1" type="ORF">QHF89_35785</name>
</gene>
<accession>A0ABT6P2Z1</accession>